<evidence type="ECO:0000313" key="2">
    <source>
        <dbReference type="Proteomes" id="UP001234297"/>
    </source>
</evidence>
<name>A0ACC2MHT5_PERAE</name>
<evidence type="ECO:0000313" key="1">
    <source>
        <dbReference type="EMBL" id="KAJ8645093.1"/>
    </source>
</evidence>
<keyword evidence="2" id="KW-1185">Reference proteome</keyword>
<organism evidence="1 2">
    <name type="scientific">Persea americana</name>
    <name type="common">Avocado</name>
    <dbReference type="NCBI Taxonomy" id="3435"/>
    <lineage>
        <taxon>Eukaryota</taxon>
        <taxon>Viridiplantae</taxon>
        <taxon>Streptophyta</taxon>
        <taxon>Embryophyta</taxon>
        <taxon>Tracheophyta</taxon>
        <taxon>Spermatophyta</taxon>
        <taxon>Magnoliopsida</taxon>
        <taxon>Magnoliidae</taxon>
        <taxon>Laurales</taxon>
        <taxon>Lauraceae</taxon>
        <taxon>Persea</taxon>
    </lineage>
</organism>
<protein>
    <submittedName>
        <fullName evidence="1">Uncharacterized protein</fullName>
    </submittedName>
</protein>
<gene>
    <name evidence="1" type="ORF">MRB53_006841</name>
</gene>
<sequence>MYSHSNPSNLPPFPFFNTHRPGSAASFDVRFRTSFHLLHKSFRPETRGFSTIFPILRGRHVPSAYVTDRNQMMGSDLEALCRQGKVREALEVMEDMERRGVTIEDEKCVLSLLQACENSKSLEDGKRVHAHVLISPSRPSNSMLEKLVGMYCKLGSAEDAQRVFDEMPERELGLWNSLIMGFAEFGWGKEALRVFAQMKGDGIRPDGSTFMAVLMACKNLGDVEEGIVQFESMSEDYGVVPTMGHYVSVVDLLGRSGKLDEAKEFVRKMPIQPNSEIWEMLGKYSNTQVREGLIDSGAPKSALNSKLSNRRTKNNPNQNRASMNRKKSEAYEKVRSLNEEMKEAGYVPDTKYVLHDIDQEAKEKALMYHSERLAIAYGLISTPPGTTLRIIKNLRICGDCHNAIKIMSKIVEREIIVRDNKRFHHFKDGKCSCGDFW</sequence>
<accession>A0ACC2MHT5</accession>
<dbReference type="Proteomes" id="UP001234297">
    <property type="component" value="Chromosome 2"/>
</dbReference>
<comment type="caution">
    <text evidence="1">The sequence shown here is derived from an EMBL/GenBank/DDBJ whole genome shotgun (WGS) entry which is preliminary data.</text>
</comment>
<dbReference type="EMBL" id="CM056810">
    <property type="protein sequence ID" value="KAJ8645093.1"/>
    <property type="molecule type" value="Genomic_DNA"/>
</dbReference>
<proteinExistence type="predicted"/>
<reference evidence="1 2" key="1">
    <citation type="journal article" date="2022" name="Hortic Res">
        <title>A haplotype resolved chromosomal level avocado genome allows analysis of novel avocado genes.</title>
        <authorList>
            <person name="Nath O."/>
            <person name="Fletcher S.J."/>
            <person name="Hayward A."/>
            <person name="Shaw L.M."/>
            <person name="Masouleh A.K."/>
            <person name="Furtado A."/>
            <person name="Henry R.J."/>
            <person name="Mitter N."/>
        </authorList>
    </citation>
    <scope>NUCLEOTIDE SEQUENCE [LARGE SCALE GENOMIC DNA]</scope>
    <source>
        <strain evidence="2">cv. Hass</strain>
    </source>
</reference>